<proteinExistence type="predicted"/>
<evidence type="ECO:0000313" key="6">
    <source>
        <dbReference type="Proteomes" id="UP001271769"/>
    </source>
</evidence>
<evidence type="ECO:0000256" key="1">
    <source>
        <dbReference type="ARBA" id="ARBA00022448"/>
    </source>
</evidence>
<dbReference type="PANTHER" id="PTHR42711">
    <property type="entry name" value="ABC TRANSPORTER ATP-BINDING PROTEIN"/>
    <property type="match status" value="1"/>
</dbReference>
<keyword evidence="3 5" id="KW-0067">ATP-binding</keyword>
<dbReference type="EMBL" id="JAXCLX010000002">
    <property type="protein sequence ID" value="MDY0872899.1"/>
    <property type="molecule type" value="Genomic_DNA"/>
</dbReference>
<dbReference type="RefSeq" id="WP_320501370.1">
    <property type="nucleotide sequence ID" value="NZ_JAXCLX010000002.1"/>
</dbReference>
<dbReference type="InterPro" id="IPR050763">
    <property type="entry name" value="ABC_transporter_ATP-binding"/>
</dbReference>
<feature type="domain" description="ABC transporter" evidence="4">
    <location>
        <begin position="22"/>
        <end position="255"/>
    </location>
</feature>
<dbReference type="PANTHER" id="PTHR42711:SF4">
    <property type="entry name" value="ABC TRANSPORTER RELATED"/>
    <property type="match status" value="1"/>
</dbReference>
<dbReference type="Gene3D" id="3.40.50.300">
    <property type="entry name" value="P-loop containing nucleotide triphosphate hydrolases"/>
    <property type="match status" value="1"/>
</dbReference>
<dbReference type="SUPFAM" id="SSF52540">
    <property type="entry name" value="P-loop containing nucleoside triphosphate hydrolases"/>
    <property type="match status" value="1"/>
</dbReference>
<sequence>MISLRQLSMHFKVHVKEAGFVGSLHSLFRRQYRRVVAVDDISFDIPTGEIVGFLGPNGAGKTTTLKMMSGLLHPTSGTVTVDGHTPHRRDAAFLHSITLVMGQKQQLLWDLPASDSFLVNQAYYDIPDANYRKRLGELVELLALQRVIDKPMRTLSLGERMKCELAAALLHQPKILFLDEPTIGLDITMQQNVRDFIRDYNRLHNATVVLTSHYMGDIAALVSRVIVIDNGELAFDGTLRELTQRVADRKILKLHFGTLVGRTALERFGIVERLDGHAATLRVERGSVPQIAGAILAEFPVEDIAIEDIPIEDVVSSLFAGNPPAGAAR</sequence>
<dbReference type="Proteomes" id="UP001271769">
    <property type="component" value="Unassembled WGS sequence"/>
</dbReference>
<protein>
    <submittedName>
        <fullName evidence="5">ATP-binding cassette domain-containing protein</fullName>
    </submittedName>
</protein>
<keyword evidence="6" id="KW-1185">Reference proteome</keyword>
<dbReference type="InterPro" id="IPR003593">
    <property type="entry name" value="AAA+_ATPase"/>
</dbReference>
<accession>A0ABU5E0Z6</accession>
<evidence type="ECO:0000256" key="3">
    <source>
        <dbReference type="ARBA" id="ARBA00022840"/>
    </source>
</evidence>
<evidence type="ECO:0000313" key="5">
    <source>
        <dbReference type="EMBL" id="MDY0872899.1"/>
    </source>
</evidence>
<keyword evidence="2" id="KW-0547">Nucleotide-binding</keyword>
<evidence type="ECO:0000256" key="2">
    <source>
        <dbReference type="ARBA" id="ARBA00022741"/>
    </source>
</evidence>
<comment type="caution">
    <text evidence="5">The sequence shown here is derived from an EMBL/GenBank/DDBJ whole genome shotgun (WGS) entry which is preliminary data.</text>
</comment>
<dbReference type="GO" id="GO:0005524">
    <property type="term" value="F:ATP binding"/>
    <property type="evidence" value="ECO:0007669"/>
    <property type="project" value="UniProtKB-KW"/>
</dbReference>
<reference evidence="5 6" key="1">
    <citation type="journal article" date="2013" name="Antonie Van Leeuwenhoek">
        <title>Dongia rigui sp. nov., isolated from freshwater of a large wetland in Korea.</title>
        <authorList>
            <person name="Baik K.S."/>
            <person name="Hwang Y.M."/>
            <person name="Choi J.S."/>
            <person name="Kwon J."/>
            <person name="Seong C.N."/>
        </authorList>
    </citation>
    <scope>NUCLEOTIDE SEQUENCE [LARGE SCALE GENOMIC DNA]</scope>
    <source>
        <strain evidence="5 6">04SU4-P</strain>
    </source>
</reference>
<keyword evidence="1" id="KW-0813">Transport</keyword>
<dbReference type="InterPro" id="IPR027417">
    <property type="entry name" value="P-loop_NTPase"/>
</dbReference>
<dbReference type="SMART" id="SM00382">
    <property type="entry name" value="AAA"/>
    <property type="match status" value="1"/>
</dbReference>
<dbReference type="Pfam" id="PF00005">
    <property type="entry name" value="ABC_tran"/>
    <property type="match status" value="1"/>
</dbReference>
<organism evidence="5 6">
    <name type="scientific">Dongia rigui</name>
    <dbReference type="NCBI Taxonomy" id="940149"/>
    <lineage>
        <taxon>Bacteria</taxon>
        <taxon>Pseudomonadati</taxon>
        <taxon>Pseudomonadota</taxon>
        <taxon>Alphaproteobacteria</taxon>
        <taxon>Rhodospirillales</taxon>
        <taxon>Dongiaceae</taxon>
        <taxon>Dongia</taxon>
    </lineage>
</organism>
<dbReference type="PROSITE" id="PS50893">
    <property type="entry name" value="ABC_TRANSPORTER_2"/>
    <property type="match status" value="1"/>
</dbReference>
<evidence type="ECO:0000259" key="4">
    <source>
        <dbReference type="PROSITE" id="PS50893"/>
    </source>
</evidence>
<dbReference type="InterPro" id="IPR003439">
    <property type="entry name" value="ABC_transporter-like_ATP-bd"/>
</dbReference>
<name>A0ABU5E0Z6_9PROT</name>
<gene>
    <name evidence="5" type="ORF">SMD31_13235</name>
</gene>